<evidence type="ECO:0000259" key="4">
    <source>
        <dbReference type="Pfam" id="PF10672"/>
    </source>
</evidence>
<dbReference type="EMBL" id="FWEV01000049">
    <property type="protein sequence ID" value="SLM28612.1"/>
    <property type="molecule type" value="Genomic_DNA"/>
</dbReference>
<dbReference type="Gene3D" id="3.30.750.80">
    <property type="entry name" value="RNA methyltransferase domain (HRMD) like"/>
    <property type="match status" value="1"/>
</dbReference>
<evidence type="ECO:0000256" key="3">
    <source>
        <dbReference type="ARBA" id="ARBA00022691"/>
    </source>
</evidence>
<name>A0A1W1H812_9BACT</name>
<feature type="domain" description="S-adenosylmethionine-dependent methyltransferase" evidence="4">
    <location>
        <begin position="106"/>
        <end position="188"/>
    </location>
</feature>
<dbReference type="PANTHER" id="PTHR43042:SF3">
    <property type="entry name" value="RIBOSOMAL RNA LARGE SUBUNIT METHYLTRANSFERASE YWBD-RELATED"/>
    <property type="match status" value="1"/>
</dbReference>
<dbReference type="InterPro" id="IPR029063">
    <property type="entry name" value="SAM-dependent_MTases_sf"/>
</dbReference>
<evidence type="ECO:0000256" key="1">
    <source>
        <dbReference type="ARBA" id="ARBA00022603"/>
    </source>
</evidence>
<dbReference type="Proteomes" id="UP000191931">
    <property type="component" value="Unassembled WGS sequence"/>
</dbReference>
<reference evidence="5 6" key="1">
    <citation type="submission" date="2017-03" db="EMBL/GenBank/DDBJ databases">
        <authorList>
            <person name="Afonso C.L."/>
            <person name="Miller P.J."/>
            <person name="Scott M.A."/>
            <person name="Spackman E."/>
            <person name="Goraichik I."/>
            <person name="Dimitrov K.M."/>
            <person name="Suarez D.L."/>
            <person name="Swayne D.E."/>
        </authorList>
    </citation>
    <scope>NUCLEOTIDE SEQUENCE [LARGE SCALE GENOMIC DNA]</scope>
    <source>
        <strain evidence="5">PRJEB14757</strain>
    </source>
</reference>
<dbReference type="Gene3D" id="3.40.50.150">
    <property type="entry name" value="Vaccinia Virus protein VP39"/>
    <property type="match status" value="1"/>
</dbReference>
<evidence type="ECO:0000313" key="6">
    <source>
        <dbReference type="Proteomes" id="UP000191931"/>
    </source>
</evidence>
<dbReference type="Pfam" id="PF10672">
    <property type="entry name" value="Methyltrans_SAM"/>
    <property type="match status" value="1"/>
</dbReference>
<evidence type="ECO:0000313" key="5">
    <source>
        <dbReference type="EMBL" id="SLM28612.1"/>
    </source>
</evidence>
<dbReference type="AlphaFoldDB" id="A0A1W1H812"/>
<protein>
    <submittedName>
        <fullName evidence="5">Putative SAM-dependent methyltransferase family protein</fullName>
    </submittedName>
</protein>
<gene>
    <name evidence="5" type="ORF">MTBBW1_1420001</name>
</gene>
<keyword evidence="3" id="KW-0949">S-adenosyl-L-methionine</keyword>
<dbReference type="SUPFAM" id="SSF53335">
    <property type="entry name" value="S-adenosyl-L-methionine-dependent methyltransferases"/>
    <property type="match status" value="1"/>
</dbReference>
<proteinExistence type="predicted"/>
<organism evidence="5 6">
    <name type="scientific">Desulfamplus magnetovallimortis</name>
    <dbReference type="NCBI Taxonomy" id="1246637"/>
    <lineage>
        <taxon>Bacteria</taxon>
        <taxon>Pseudomonadati</taxon>
        <taxon>Thermodesulfobacteriota</taxon>
        <taxon>Desulfobacteria</taxon>
        <taxon>Desulfobacterales</taxon>
        <taxon>Desulfobacteraceae</taxon>
        <taxon>Desulfamplus</taxon>
    </lineage>
</organism>
<keyword evidence="6" id="KW-1185">Reference proteome</keyword>
<dbReference type="GO" id="GO:0032259">
    <property type="term" value="P:methylation"/>
    <property type="evidence" value="ECO:0007669"/>
    <property type="project" value="UniProtKB-KW"/>
</dbReference>
<dbReference type="GO" id="GO:0008168">
    <property type="term" value="F:methyltransferase activity"/>
    <property type="evidence" value="ECO:0007669"/>
    <property type="project" value="UniProtKB-KW"/>
</dbReference>
<dbReference type="STRING" id="1246637.MTBBW1_1420001"/>
<keyword evidence="2 5" id="KW-0808">Transferase</keyword>
<keyword evidence="1 5" id="KW-0489">Methyltransferase</keyword>
<sequence>MLSNKVKKRYKHLKKRFARQGIEVFRLYDWDIPEIRAVVDWYAGHLVIGEYVRKHSIPGWLEMMGEAAAGALGVPMENVHLKARHAGWQDGKRYERIDNTNRKIVVSERDLKFYVNPCDYVDTGLFSDHRDTRQMVRDMAQDRDFLNLFCYTGTFSCYAAKGGARSTVSVDRSKSAIDWVQENMVLNDIPVIHQESMVLNDIPVIHQESMVLNDIPVIHQENVEGFEERINENNGVVSDGNNRSQRNILVQAHTFDYLEKAKQKGLKFDLAVVDPPSYSTSRNMRHRFDISSDHPALLKGVAGIMKKGGHLFFSTNHQNFELDMDKLAPLELRDIKEITSITIPEDYKTPAKQIHRCWKITI</sequence>
<evidence type="ECO:0000256" key="2">
    <source>
        <dbReference type="ARBA" id="ARBA00022679"/>
    </source>
</evidence>
<accession>A0A1W1H812</accession>
<dbReference type="InterPro" id="IPR019614">
    <property type="entry name" value="SAM-dep_methyl-trfase"/>
</dbReference>
<dbReference type="PANTHER" id="PTHR43042">
    <property type="entry name" value="SAM-DEPENDENT METHYLTRANSFERASE"/>
    <property type="match status" value="1"/>
</dbReference>